<dbReference type="GO" id="GO:0016020">
    <property type="term" value="C:membrane"/>
    <property type="evidence" value="ECO:0007669"/>
    <property type="project" value="InterPro"/>
</dbReference>
<protein>
    <recommendedName>
        <fullName evidence="7">SUN domain-containing protein</fullName>
    </recommendedName>
</protein>
<dbReference type="GO" id="GO:0005737">
    <property type="term" value="C:cytoplasm"/>
    <property type="evidence" value="ECO:0007669"/>
    <property type="project" value="TreeGrafter"/>
</dbReference>
<comment type="subcellular location">
    <subcellularLocation>
        <location evidence="1">Endomembrane system</location>
    </subcellularLocation>
</comment>
<feature type="coiled-coil region" evidence="5">
    <location>
        <begin position="444"/>
        <end position="478"/>
    </location>
</feature>
<keyword evidence="5" id="KW-0175">Coiled coil</keyword>
<dbReference type="EMBL" id="QGML01000945">
    <property type="protein sequence ID" value="TVY90205.1"/>
    <property type="molecule type" value="Genomic_DNA"/>
</dbReference>
<dbReference type="Gene3D" id="2.60.120.260">
    <property type="entry name" value="Galactose-binding domain-like"/>
    <property type="match status" value="1"/>
</dbReference>
<dbReference type="InterPro" id="IPR008979">
    <property type="entry name" value="Galactose-bd-like_sf"/>
</dbReference>
<feature type="region of interest" description="Disordered" evidence="6">
    <location>
        <begin position="199"/>
        <end position="250"/>
    </location>
</feature>
<dbReference type="Pfam" id="PF07738">
    <property type="entry name" value="Sad1_UNC"/>
    <property type="match status" value="1"/>
</dbReference>
<evidence type="ECO:0000256" key="6">
    <source>
        <dbReference type="SAM" id="MobiDB-lite"/>
    </source>
</evidence>
<feature type="compositionally biased region" description="Basic and acidic residues" evidence="6">
    <location>
        <begin position="234"/>
        <end position="250"/>
    </location>
</feature>
<evidence type="ECO:0000313" key="8">
    <source>
        <dbReference type="EMBL" id="TVY90205.1"/>
    </source>
</evidence>
<dbReference type="InterPro" id="IPR045120">
    <property type="entry name" value="Suco/Slp1-like"/>
</dbReference>
<dbReference type="FunFam" id="2.60.120.260:FF:000082">
    <property type="entry name" value="Sad1/UNC domain protein"/>
    <property type="match status" value="1"/>
</dbReference>
<accession>A0A559MB65</accession>
<feature type="compositionally biased region" description="Polar residues" evidence="6">
    <location>
        <begin position="221"/>
        <end position="230"/>
    </location>
</feature>
<feature type="compositionally biased region" description="Basic and acidic residues" evidence="6">
    <location>
        <begin position="862"/>
        <end position="874"/>
    </location>
</feature>
<dbReference type="PANTHER" id="PTHR12953">
    <property type="entry name" value="MEMBRANE PROTEIN CH1 RELATED"/>
    <property type="match status" value="1"/>
</dbReference>
<proteinExistence type="predicted"/>
<evidence type="ECO:0000256" key="4">
    <source>
        <dbReference type="ARBA" id="ARBA00023136"/>
    </source>
</evidence>
<dbReference type="GO" id="GO:0012505">
    <property type="term" value="C:endomembrane system"/>
    <property type="evidence" value="ECO:0007669"/>
    <property type="project" value="UniProtKB-SubCell"/>
</dbReference>
<feature type="region of interest" description="Disordered" evidence="6">
    <location>
        <begin position="525"/>
        <end position="567"/>
    </location>
</feature>
<comment type="caution">
    <text evidence="8">The sequence shown here is derived from an EMBL/GenBank/DDBJ whole genome shotgun (WGS) entry which is preliminary data.</text>
</comment>
<feature type="compositionally biased region" description="Low complexity" evidence="6">
    <location>
        <begin position="883"/>
        <end position="903"/>
    </location>
</feature>
<keyword evidence="3" id="KW-1133">Transmembrane helix</keyword>
<name>A0A559MB65_9HELO</name>
<feature type="region of interest" description="Disordered" evidence="6">
    <location>
        <begin position="413"/>
        <end position="432"/>
    </location>
</feature>
<feature type="compositionally biased region" description="Basic and acidic residues" evidence="6">
    <location>
        <begin position="963"/>
        <end position="980"/>
    </location>
</feature>
<dbReference type="SUPFAM" id="SSF49785">
    <property type="entry name" value="Galactose-binding domain-like"/>
    <property type="match status" value="1"/>
</dbReference>
<evidence type="ECO:0000256" key="3">
    <source>
        <dbReference type="ARBA" id="ARBA00022989"/>
    </source>
</evidence>
<feature type="compositionally biased region" description="Acidic residues" evidence="6">
    <location>
        <begin position="416"/>
        <end position="430"/>
    </location>
</feature>
<gene>
    <name evidence="8" type="primary">SPBC3E7.09</name>
    <name evidence="8" type="ORF">LAWI1_G002281</name>
</gene>
<evidence type="ECO:0000256" key="1">
    <source>
        <dbReference type="ARBA" id="ARBA00004308"/>
    </source>
</evidence>
<feature type="compositionally biased region" description="Low complexity" evidence="6">
    <location>
        <begin position="527"/>
        <end position="550"/>
    </location>
</feature>
<evidence type="ECO:0000256" key="2">
    <source>
        <dbReference type="ARBA" id="ARBA00022692"/>
    </source>
</evidence>
<dbReference type="GO" id="GO:0034975">
    <property type="term" value="P:protein folding in endoplasmic reticulum"/>
    <property type="evidence" value="ECO:0007669"/>
    <property type="project" value="TreeGrafter"/>
</dbReference>
<sequence length="1002" mass="109496">MLLVYDHDRLPAAAAATVLLLFSFAPRPSTSSSITPAPQATPPPANLTATCEFRTINYITDTLPQLCFRSSWSNANGSSSTKSSGNATAASEASESLSVSVSPSVGKETIVGNATSNESAPSGRPSATESIASVALETPAPSADDLEPSELNEASFLSFEEWKKQALEKAGQANANIGNKKPGTGENKKRDLESIQNNLDSVGDEGEIDLDFNSFRDGESSQKTSQTTENPGAETREEPQEVEKAAKRNDHYRSKDAGITCKERFSYASFDAGATVLKTHSGAKNPKAILIENKDSYMISECSAENKFIIIELSEDIWIDTIVLANYEFFSSMVRTFRVSVSDRYPVKMEKWKDAGTYEARNSRDIQAFLIENPQIWARYLRIEFLSHYGNEYYCPLSLVRVHGTRMLESWKESEAIGEDEDTEESEDNTAEEHFVPDAVAEVVQEEERVNAELRAQAEKLVKDAHDLARENKTAAENGSKERMTSPWVQLSLPILPENALWGRDICHSSDAPVEQTVTIEEIKTQAAVSASSSQPSEVPGSVPPHNVSSPMPPSPSTTGPPEGIAASENSTIQGIQSIPPVVSNSTFVTTTSNTSQSMMAASSTPSHPAKVQNMTATHKNKTTTTSSASTSSPTIQESFFKAASRRLQLLETNSTLSLKYIEEQSKILREAFSKVEKKQLQKSTSFLDMLNNTVFAELRGFRQQYDEIWQSTVISLESQREESRREILAISSRLNILADEVVFQKRMSIVQSVLLLLCLGLVIFSRVSASGIPEFPNMHVRARNLSDYPVESPLQSPPQSPEYHQDGSWVEPDHRRQRFGASGISRSRSRDDSPPTPVSTSSRSEFGLTPPSGPDDATTDLLDHSSEHLEPPLHSRSKTRTRSSTFDASSSVLPSQSPESVPGPKSSTYEGGWSSPLPSLSVQNSPVGTPKKYNDFIPQLASPSASGADESEETTPYTEYWVAREEPIGLTDGSKRLSSLEDSTPPPSIARKPLPALPKNG</sequence>
<keyword evidence="4" id="KW-0472">Membrane</keyword>
<evidence type="ECO:0000256" key="5">
    <source>
        <dbReference type="SAM" id="Coils"/>
    </source>
</evidence>
<evidence type="ECO:0000313" key="9">
    <source>
        <dbReference type="Proteomes" id="UP000315522"/>
    </source>
</evidence>
<dbReference type="PANTHER" id="PTHR12953:SF0">
    <property type="entry name" value="SUN DOMAIN-CONTAINING OSSIFICATION FACTOR"/>
    <property type="match status" value="1"/>
</dbReference>
<dbReference type="AlphaFoldDB" id="A0A559MB65"/>
<keyword evidence="2" id="KW-0812">Transmembrane</keyword>
<feature type="domain" description="SUN" evidence="7">
    <location>
        <begin position="219"/>
        <end position="407"/>
    </location>
</feature>
<feature type="region of interest" description="Disordered" evidence="6">
    <location>
        <begin position="790"/>
        <end position="1002"/>
    </location>
</feature>
<keyword evidence="9" id="KW-1185">Reference proteome</keyword>
<dbReference type="Proteomes" id="UP000315522">
    <property type="component" value="Unassembled WGS sequence"/>
</dbReference>
<reference evidence="8 9" key="1">
    <citation type="submission" date="2018-05" db="EMBL/GenBank/DDBJ databases">
        <title>Genome sequencing and assembly of the regulated plant pathogen Lachnellula willkommii and related sister species for the development of diagnostic species identification markers.</title>
        <authorList>
            <person name="Giroux E."/>
            <person name="Bilodeau G."/>
        </authorList>
    </citation>
    <scope>NUCLEOTIDE SEQUENCE [LARGE SCALE GENOMIC DNA]</scope>
    <source>
        <strain evidence="8 9">CBS 172.35</strain>
    </source>
</reference>
<feature type="compositionally biased region" description="Polar residues" evidence="6">
    <location>
        <begin position="917"/>
        <end position="928"/>
    </location>
</feature>
<organism evidence="8 9">
    <name type="scientific">Lachnellula willkommii</name>
    <dbReference type="NCBI Taxonomy" id="215461"/>
    <lineage>
        <taxon>Eukaryota</taxon>
        <taxon>Fungi</taxon>
        <taxon>Dikarya</taxon>
        <taxon>Ascomycota</taxon>
        <taxon>Pezizomycotina</taxon>
        <taxon>Leotiomycetes</taxon>
        <taxon>Helotiales</taxon>
        <taxon>Lachnaceae</taxon>
        <taxon>Lachnellula</taxon>
    </lineage>
</organism>
<dbReference type="InterPro" id="IPR012919">
    <property type="entry name" value="SUN_dom"/>
</dbReference>
<evidence type="ECO:0000259" key="7">
    <source>
        <dbReference type="PROSITE" id="PS51469"/>
    </source>
</evidence>
<dbReference type="PROSITE" id="PS51469">
    <property type="entry name" value="SUN"/>
    <property type="match status" value="1"/>
</dbReference>